<gene>
    <name evidence="2" type="ORF">DDE20_08000</name>
</gene>
<evidence type="ECO:0000313" key="3">
    <source>
        <dbReference type="Proteomes" id="UP000245911"/>
    </source>
</evidence>
<dbReference type="RefSeq" id="WP_116557964.1">
    <property type="nucleotide sequence ID" value="NZ_QDKM01000003.1"/>
</dbReference>
<proteinExistence type="predicted"/>
<keyword evidence="1" id="KW-0812">Transmembrane</keyword>
<feature type="transmembrane region" description="Helical" evidence="1">
    <location>
        <begin position="90"/>
        <end position="117"/>
    </location>
</feature>
<name>A0A2T8HU45_9RHOB</name>
<evidence type="ECO:0000313" key="2">
    <source>
        <dbReference type="EMBL" id="PVH28969.1"/>
    </source>
</evidence>
<feature type="transmembrane region" description="Helical" evidence="1">
    <location>
        <begin position="57"/>
        <end position="78"/>
    </location>
</feature>
<dbReference type="Proteomes" id="UP000245911">
    <property type="component" value="Unassembled WGS sequence"/>
</dbReference>
<dbReference type="InterPro" id="IPR009495">
    <property type="entry name" value="NrsF"/>
</dbReference>
<keyword evidence="1" id="KW-0472">Membrane</keyword>
<sequence length="210" mass="21664">MRTEDLIAVLAADTAPQTTPGQRMLRALPPAAVLTLLALVMVWQVRPDLAQIMASPAALKTIVPSLFGLVTLWLGLGVMRPESRARVQWLVLGAMLAISAAVLGAVLATVGLSGLIAALDTPSLLICFLSIPLLSALPLAAIFWAMASGAPAHPRHAGIAAGALAGAIGSAAYSLHCPEDSLLFCLPAYGANMVIVAVIGGLLAPRILRW</sequence>
<keyword evidence="3" id="KW-1185">Reference proteome</keyword>
<keyword evidence="1" id="KW-1133">Transmembrane helix</keyword>
<accession>A0A2T8HU45</accession>
<comment type="caution">
    <text evidence="2">The sequence shown here is derived from an EMBL/GenBank/DDBJ whole genome shotgun (WGS) entry which is preliminary data.</text>
</comment>
<dbReference type="OrthoDB" id="7869543at2"/>
<dbReference type="Pfam" id="PF06532">
    <property type="entry name" value="NrsF"/>
    <property type="match status" value="1"/>
</dbReference>
<organism evidence="2 3">
    <name type="scientific">Pararhodobacter oceanensis</name>
    <dbReference type="NCBI Taxonomy" id="2172121"/>
    <lineage>
        <taxon>Bacteria</taxon>
        <taxon>Pseudomonadati</taxon>
        <taxon>Pseudomonadota</taxon>
        <taxon>Alphaproteobacteria</taxon>
        <taxon>Rhodobacterales</taxon>
        <taxon>Paracoccaceae</taxon>
        <taxon>Pararhodobacter</taxon>
    </lineage>
</organism>
<evidence type="ECO:0000256" key="1">
    <source>
        <dbReference type="SAM" id="Phobius"/>
    </source>
</evidence>
<feature type="transmembrane region" description="Helical" evidence="1">
    <location>
        <begin position="157"/>
        <end position="175"/>
    </location>
</feature>
<feature type="transmembrane region" description="Helical" evidence="1">
    <location>
        <begin position="27"/>
        <end position="45"/>
    </location>
</feature>
<dbReference type="AlphaFoldDB" id="A0A2T8HU45"/>
<reference evidence="2 3" key="1">
    <citation type="submission" date="2018-04" db="EMBL/GenBank/DDBJ databases">
        <title>Pararhodobacter oceanense sp. nov., isolated from marine intertidal sediment.</title>
        <authorList>
            <person name="Wang X.-L."/>
            <person name="Du Z.-J."/>
        </authorList>
    </citation>
    <scope>NUCLEOTIDE SEQUENCE [LARGE SCALE GENOMIC DNA]</scope>
    <source>
        <strain evidence="2 3">AM505</strain>
    </source>
</reference>
<feature type="transmembrane region" description="Helical" evidence="1">
    <location>
        <begin position="181"/>
        <end position="204"/>
    </location>
</feature>
<protein>
    <submittedName>
        <fullName evidence="2">RNA polymerase subunit sigma-70</fullName>
    </submittedName>
</protein>
<dbReference type="EMBL" id="QDKM01000003">
    <property type="protein sequence ID" value="PVH28969.1"/>
    <property type="molecule type" value="Genomic_DNA"/>
</dbReference>
<feature type="transmembrane region" description="Helical" evidence="1">
    <location>
        <begin position="123"/>
        <end position="145"/>
    </location>
</feature>